<dbReference type="SUPFAM" id="SSF56784">
    <property type="entry name" value="HAD-like"/>
    <property type="match status" value="1"/>
</dbReference>
<gene>
    <name evidence="1" type="ORF">A5844_002450</name>
</gene>
<dbReference type="InterPro" id="IPR036412">
    <property type="entry name" value="HAD-like_sf"/>
</dbReference>
<dbReference type="InterPro" id="IPR023214">
    <property type="entry name" value="HAD_sf"/>
</dbReference>
<dbReference type="SFLD" id="SFLDS00003">
    <property type="entry name" value="Haloacid_Dehalogenase"/>
    <property type="match status" value="1"/>
</dbReference>
<dbReference type="InterPro" id="IPR041492">
    <property type="entry name" value="HAD_2"/>
</dbReference>
<evidence type="ECO:0000313" key="2">
    <source>
        <dbReference type="Proteomes" id="UP000194933"/>
    </source>
</evidence>
<dbReference type="RefSeq" id="WP_086285483.1">
    <property type="nucleotide sequence ID" value="NZ_NGMO01000004.1"/>
</dbReference>
<evidence type="ECO:0000313" key="1">
    <source>
        <dbReference type="EMBL" id="OTP09670.1"/>
    </source>
</evidence>
<dbReference type="STRING" id="1987383.A5844_002450"/>
<comment type="caution">
    <text evidence="1">The sequence shown here is derived from an EMBL/GenBank/DDBJ whole genome shotgun (WGS) entry which is preliminary data.</text>
</comment>
<sequence>MNYSAVIFDMDGLLFDTEIVYYEASQAIADKMGIPYDKELYLRFLGVSDEEVWANYHEIYAEYGEETVQAFIDDSYQETLRRFASGQVQLKPGVHELLAFLEEKNVPKVVASSNKRKIIELLLEKNNLLHRFETIVSAENVERAKPDPEIFLQAHKYLGTPKEQTLILEDSQNGVLAAFAAEIPVVMIPDLLSPSKELAKKTIGVVSSLHEVPPIF</sequence>
<dbReference type="CDD" id="cd07505">
    <property type="entry name" value="HAD_BPGM-like"/>
    <property type="match status" value="1"/>
</dbReference>
<dbReference type="GO" id="GO:0016787">
    <property type="term" value="F:hydrolase activity"/>
    <property type="evidence" value="ECO:0007669"/>
    <property type="project" value="UniProtKB-KW"/>
</dbReference>
<dbReference type="Pfam" id="PF13419">
    <property type="entry name" value="HAD_2"/>
    <property type="match status" value="1"/>
</dbReference>
<dbReference type="InterPro" id="IPR006439">
    <property type="entry name" value="HAD-SF_hydro_IA"/>
</dbReference>
<protein>
    <submittedName>
        <fullName evidence="1">HAD superfamily hydrolase</fullName>
    </submittedName>
</protein>
<dbReference type="Proteomes" id="UP000194933">
    <property type="component" value="Unassembled WGS sequence"/>
</dbReference>
<organism evidence="1 2">
    <name type="scientific">Candidatus Enterococcus wittei</name>
    <dbReference type="NCBI Taxonomy" id="1987383"/>
    <lineage>
        <taxon>Bacteria</taxon>
        <taxon>Bacillati</taxon>
        <taxon>Bacillota</taxon>
        <taxon>Bacilli</taxon>
        <taxon>Lactobacillales</taxon>
        <taxon>Enterococcaceae</taxon>
        <taxon>Enterococcus</taxon>
    </lineage>
</organism>
<dbReference type="EMBL" id="NGMO01000004">
    <property type="protein sequence ID" value="OTP09670.1"/>
    <property type="molecule type" value="Genomic_DNA"/>
</dbReference>
<proteinExistence type="predicted"/>
<dbReference type="NCBIfam" id="TIGR01509">
    <property type="entry name" value="HAD-SF-IA-v3"/>
    <property type="match status" value="1"/>
</dbReference>
<dbReference type="PANTHER" id="PTHR18901">
    <property type="entry name" value="2-DEOXYGLUCOSE-6-PHOSPHATE PHOSPHATASE 2"/>
    <property type="match status" value="1"/>
</dbReference>
<dbReference type="SFLD" id="SFLDG01129">
    <property type="entry name" value="C1.5:_HAD__Beta-PGM__Phosphata"/>
    <property type="match status" value="1"/>
</dbReference>
<dbReference type="PRINTS" id="PR00413">
    <property type="entry name" value="HADHALOGNASE"/>
</dbReference>
<dbReference type="Gene3D" id="1.10.150.240">
    <property type="entry name" value="Putative phosphatase, domain 2"/>
    <property type="match status" value="1"/>
</dbReference>
<dbReference type="Gene3D" id="3.40.50.1000">
    <property type="entry name" value="HAD superfamily/HAD-like"/>
    <property type="match status" value="1"/>
</dbReference>
<dbReference type="InterPro" id="IPR023198">
    <property type="entry name" value="PGP-like_dom2"/>
</dbReference>
<keyword evidence="2" id="KW-1185">Reference proteome</keyword>
<dbReference type="SFLD" id="SFLDG01135">
    <property type="entry name" value="C1.5.6:_HAD__Beta-PGM__Phospha"/>
    <property type="match status" value="1"/>
</dbReference>
<keyword evidence="1" id="KW-0378">Hydrolase</keyword>
<dbReference type="PANTHER" id="PTHR18901:SF38">
    <property type="entry name" value="PSEUDOURIDINE-5'-PHOSPHATASE"/>
    <property type="match status" value="1"/>
</dbReference>
<accession>A0A242JWT2</accession>
<name>A0A242JWT2_9ENTE</name>
<reference evidence="1 2" key="1">
    <citation type="submission" date="2017-05" db="EMBL/GenBank/DDBJ databases">
        <title>The Genome Sequence of Enterococcus sp. 10A9_DIV0425.</title>
        <authorList>
            <consortium name="The Broad Institute Genomics Platform"/>
            <consortium name="The Broad Institute Genomic Center for Infectious Diseases"/>
            <person name="Earl A."/>
            <person name="Manson A."/>
            <person name="Schwartman J."/>
            <person name="Gilmore M."/>
            <person name="Abouelleil A."/>
            <person name="Cao P."/>
            <person name="Chapman S."/>
            <person name="Cusick C."/>
            <person name="Shea T."/>
            <person name="Young S."/>
            <person name="Neafsey D."/>
            <person name="Nusbaum C."/>
            <person name="Birren B."/>
        </authorList>
    </citation>
    <scope>NUCLEOTIDE SEQUENCE [LARGE SCALE GENOMIC DNA]</scope>
    <source>
        <strain evidence="1 2">10A9_DIV0425</strain>
    </source>
</reference>
<dbReference type="AlphaFoldDB" id="A0A242JWT2"/>